<proteinExistence type="predicted"/>
<feature type="transmembrane region" description="Helical" evidence="4">
    <location>
        <begin position="131"/>
        <end position="155"/>
    </location>
</feature>
<feature type="transmembrane region" description="Helical" evidence="4">
    <location>
        <begin position="36"/>
        <end position="56"/>
    </location>
</feature>
<dbReference type="SMART" id="SM00342">
    <property type="entry name" value="HTH_ARAC"/>
    <property type="match status" value="1"/>
</dbReference>
<dbReference type="SUPFAM" id="SSF46689">
    <property type="entry name" value="Homeodomain-like"/>
    <property type="match status" value="1"/>
</dbReference>
<keyword evidence="4" id="KW-1133">Transmembrane helix</keyword>
<name>A0A975H8Q3_9FLAO</name>
<evidence type="ECO:0000313" key="7">
    <source>
        <dbReference type="Proteomes" id="UP000663920"/>
    </source>
</evidence>
<feature type="domain" description="HTH araC/xylS-type" evidence="5">
    <location>
        <begin position="258"/>
        <end position="366"/>
    </location>
</feature>
<feature type="transmembrane region" description="Helical" evidence="4">
    <location>
        <begin position="68"/>
        <end position="87"/>
    </location>
</feature>
<keyword evidence="3" id="KW-0804">Transcription</keyword>
<reference evidence="6 7" key="1">
    <citation type="submission" date="2021-03" db="EMBL/GenBank/DDBJ databases">
        <title>Complete genome of Polaribacter_sp.SM13.</title>
        <authorList>
            <person name="Jeong S.W."/>
            <person name="Bae J.W."/>
        </authorList>
    </citation>
    <scope>NUCLEOTIDE SEQUENCE [LARGE SCALE GENOMIC DNA]</scope>
    <source>
        <strain evidence="6 7">SM13</strain>
    </source>
</reference>
<organism evidence="6 7">
    <name type="scientific">Polaribacter cellanae</name>
    <dbReference type="NCBI Taxonomy" id="2818493"/>
    <lineage>
        <taxon>Bacteria</taxon>
        <taxon>Pseudomonadati</taxon>
        <taxon>Bacteroidota</taxon>
        <taxon>Flavobacteriia</taxon>
        <taxon>Flavobacteriales</taxon>
        <taxon>Flavobacteriaceae</taxon>
    </lineage>
</organism>
<evidence type="ECO:0000256" key="1">
    <source>
        <dbReference type="ARBA" id="ARBA00023015"/>
    </source>
</evidence>
<keyword evidence="1" id="KW-0805">Transcription regulation</keyword>
<gene>
    <name evidence="6" type="ORF">J3359_08655</name>
</gene>
<dbReference type="PROSITE" id="PS01124">
    <property type="entry name" value="HTH_ARAC_FAMILY_2"/>
    <property type="match status" value="1"/>
</dbReference>
<dbReference type="PANTHER" id="PTHR43280:SF29">
    <property type="entry name" value="ARAC-FAMILY TRANSCRIPTIONAL REGULATOR"/>
    <property type="match status" value="1"/>
</dbReference>
<sequence length="367" mass="42084">MKLNYNIASLVDTLGLVQGIILGLLLIFINRKSEKSTIFLGLFIVGYSLDLLPTILNDINAIELYPQLIGLPVSASWLLFPLFYIYIQKVSIFSKQYTSYWVLYPGILSLIIQCIIFILPLELKLNILNSVWYQVTEFISIIYGLWIGVLAVKWINRHIAELQNQYTDTAFKELRWAKTYIVIGLFATLIFFLTDSFFEFKYQTLLFSILNVVLLYWISLRGILQTNVSSVFAISTDKVTEKKQVEKDNKISTKEDQQQLAISLESYLKKTKDFEKPDLTIVDLAEGLGVHSRKLSNTINAVYNKNFNTYINGFRIEKVKNLLDSDISNNLSIEGIGIEAGFKSKSSFYAAFKKELSCTPLQYKRKV</sequence>
<evidence type="ECO:0000256" key="3">
    <source>
        <dbReference type="ARBA" id="ARBA00023163"/>
    </source>
</evidence>
<feature type="transmembrane region" description="Helical" evidence="4">
    <location>
        <begin position="200"/>
        <end position="218"/>
    </location>
</feature>
<dbReference type="EMBL" id="CP071869">
    <property type="protein sequence ID" value="QTE24314.1"/>
    <property type="molecule type" value="Genomic_DNA"/>
</dbReference>
<evidence type="ECO:0000259" key="5">
    <source>
        <dbReference type="PROSITE" id="PS01124"/>
    </source>
</evidence>
<dbReference type="GO" id="GO:0043565">
    <property type="term" value="F:sequence-specific DNA binding"/>
    <property type="evidence" value="ECO:0007669"/>
    <property type="project" value="InterPro"/>
</dbReference>
<feature type="transmembrane region" description="Helical" evidence="4">
    <location>
        <begin position="6"/>
        <end position="29"/>
    </location>
</feature>
<feature type="transmembrane region" description="Helical" evidence="4">
    <location>
        <begin position="99"/>
        <end position="119"/>
    </location>
</feature>
<dbReference type="PANTHER" id="PTHR43280">
    <property type="entry name" value="ARAC-FAMILY TRANSCRIPTIONAL REGULATOR"/>
    <property type="match status" value="1"/>
</dbReference>
<keyword evidence="4" id="KW-0812">Transmembrane</keyword>
<dbReference type="PROSITE" id="PS00041">
    <property type="entry name" value="HTH_ARAC_FAMILY_1"/>
    <property type="match status" value="1"/>
</dbReference>
<dbReference type="InterPro" id="IPR009057">
    <property type="entry name" value="Homeodomain-like_sf"/>
</dbReference>
<evidence type="ECO:0000256" key="2">
    <source>
        <dbReference type="ARBA" id="ARBA00023125"/>
    </source>
</evidence>
<dbReference type="Gene3D" id="1.10.10.60">
    <property type="entry name" value="Homeodomain-like"/>
    <property type="match status" value="1"/>
</dbReference>
<feature type="transmembrane region" description="Helical" evidence="4">
    <location>
        <begin position="176"/>
        <end position="194"/>
    </location>
</feature>
<dbReference type="RefSeq" id="WP_208080286.1">
    <property type="nucleotide sequence ID" value="NZ_CP071869.1"/>
</dbReference>
<keyword evidence="7" id="KW-1185">Reference proteome</keyword>
<dbReference type="GO" id="GO:0003700">
    <property type="term" value="F:DNA-binding transcription factor activity"/>
    <property type="evidence" value="ECO:0007669"/>
    <property type="project" value="InterPro"/>
</dbReference>
<dbReference type="InterPro" id="IPR018062">
    <property type="entry name" value="HTH_AraC-typ_CS"/>
</dbReference>
<evidence type="ECO:0000256" key="4">
    <source>
        <dbReference type="SAM" id="Phobius"/>
    </source>
</evidence>
<dbReference type="AlphaFoldDB" id="A0A975H8Q3"/>
<dbReference type="Proteomes" id="UP000663920">
    <property type="component" value="Chromosome"/>
</dbReference>
<keyword evidence="4" id="KW-0472">Membrane</keyword>
<keyword evidence="2" id="KW-0238">DNA-binding</keyword>
<evidence type="ECO:0000313" key="6">
    <source>
        <dbReference type="EMBL" id="QTE24314.1"/>
    </source>
</evidence>
<accession>A0A975H8Q3</accession>
<dbReference type="InterPro" id="IPR018060">
    <property type="entry name" value="HTH_AraC"/>
</dbReference>
<dbReference type="KEGG" id="pcea:J3359_08655"/>
<dbReference type="Pfam" id="PF12833">
    <property type="entry name" value="HTH_18"/>
    <property type="match status" value="1"/>
</dbReference>
<protein>
    <submittedName>
        <fullName evidence="6">AraC family transcriptional regulator</fullName>
    </submittedName>
</protein>